<dbReference type="PANTHER" id="PTHR24359:SF1">
    <property type="entry name" value="INHIBITOR OF NUCLEAR FACTOR KAPPA-B KINASE EPSILON SUBUNIT HOMOLOG 1-RELATED"/>
    <property type="match status" value="1"/>
</dbReference>
<dbReference type="Proteomes" id="UP001172159">
    <property type="component" value="Unassembled WGS sequence"/>
</dbReference>
<organism evidence="2 3">
    <name type="scientific">Apiosordaria backusii</name>
    <dbReference type="NCBI Taxonomy" id="314023"/>
    <lineage>
        <taxon>Eukaryota</taxon>
        <taxon>Fungi</taxon>
        <taxon>Dikarya</taxon>
        <taxon>Ascomycota</taxon>
        <taxon>Pezizomycotina</taxon>
        <taxon>Sordariomycetes</taxon>
        <taxon>Sordariomycetidae</taxon>
        <taxon>Sordariales</taxon>
        <taxon>Lasiosphaeriaceae</taxon>
        <taxon>Apiosordaria</taxon>
    </lineage>
</organism>
<dbReference type="InterPro" id="IPR011009">
    <property type="entry name" value="Kinase-like_dom_sf"/>
</dbReference>
<keyword evidence="2" id="KW-0808">Transferase</keyword>
<dbReference type="SUPFAM" id="SSF56112">
    <property type="entry name" value="Protein kinase-like (PK-like)"/>
    <property type="match status" value="1"/>
</dbReference>
<name>A0AA40EGC5_9PEZI</name>
<protein>
    <submittedName>
        <fullName evidence="2">Kinase-like domain-containing protein</fullName>
    </submittedName>
</protein>
<dbReference type="CDD" id="cd00180">
    <property type="entry name" value="PKc"/>
    <property type="match status" value="1"/>
</dbReference>
<feature type="domain" description="Protein kinase" evidence="1">
    <location>
        <begin position="13"/>
        <end position="345"/>
    </location>
</feature>
<accession>A0AA40EGC5</accession>
<dbReference type="Pfam" id="PF00069">
    <property type="entry name" value="Pkinase"/>
    <property type="match status" value="1"/>
</dbReference>
<reference evidence="2" key="1">
    <citation type="submission" date="2023-06" db="EMBL/GenBank/DDBJ databases">
        <title>Genome-scale phylogeny and comparative genomics of the fungal order Sordariales.</title>
        <authorList>
            <consortium name="Lawrence Berkeley National Laboratory"/>
            <person name="Hensen N."/>
            <person name="Bonometti L."/>
            <person name="Westerberg I."/>
            <person name="Brannstrom I.O."/>
            <person name="Guillou S."/>
            <person name="Cros-Aarteil S."/>
            <person name="Calhoun S."/>
            <person name="Haridas S."/>
            <person name="Kuo A."/>
            <person name="Mondo S."/>
            <person name="Pangilinan J."/>
            <person name="Riley R."/>
            <person name="Labutti K."/>
            <person name="Andreopoulos B."/>
            <person name="Lipzen A."/>
            <person name="Chen C."/>
            <person name="Yanf M."/>
            <person name="Daum C."/>
            <person name="Ng V."/>
            <person name="Clum A."/>
            <person name="Steindorff A."/>
            <person name="Ohm R."/>
            <person name="Martin F."/>
            <person name="Silar P."/>
            <person name="Natvig D."/>
            <person name="Lalanne C."/>
            <person name="Gautier V."/>
            <person name="Ament-Velasquez S.L."/>
            <person name="Kruys A."/>
            <person name="Hutchinson M.I."/>
            <person name="Powell A.J."/>
            <person name="Barry K."/>
            <person name="Miller A.N."/>
            <person name="Grigoriev I.V."/>
            <person name="Debuchy R."/>
            <person name="Gladieux P."/>
            <person name="Thoren M.H."/>
            <person name="Johannesson H."/>
        </authorList>
    </citation>
    <scope>NUCLEOTIDE SEQUENCE</scope>
    <source>
        <strain evidence="2">CBS 540.89</strain>
    </source>
</reference>
<dbReference type="GO" id="GO:0004674">
    <property type="term" value="F:protein serine/threonine kinase activity"/>
    <property type="evidence" value="ECO:0007669"/>
    <property type="project" value="TreeGrafter"/>
</dbReference>
<dbReference type="SMART" id="SM00220">
    <property type="entry name" value="S_TKc"/>
    <property type="match status" value="1"/>
</dbReference>
<comment type="caution">
    <text evidence="2">The sequence shown here is derived from an EMBL/GenBank/DDBJ whole genome shotgun (WGS) entry which is preliminary data.</text>
</comment>
<gene>
    <name evidence="2" type="ORF">B0T21DRAFT_182668</name>
</gene>
<dbReference type="PROSITE" id="PS50011">
    <property type="entry name" value="PROTEIN_KINASE_DOM"/>
    <property type="match status" value="1"/>
</dbReference>
<evidence type="ECO:0000313" key="2">
    <source>
        <dbReference type="EMBL" id="KAK0736641.1"/>
    </source>
</evidence>
<dbReference type="AlphaFoldDB" id="A0AA40EGC5"/>
<keyword evidence="2" id="KW-0418">Kinase</keyword>
<dbReference type="EMBL" id="JAUKTV010000006">
    <property type="protein sequence ID" value="KAK0736641.1"/>
    <property type="molecule type" value="Genomic_DNA"/>
</dbReference>
<dbReference type="InterPro" id="IPR000719">
    <property type="entry name" value="Prot_kinase_dom"/>
</dbReference>
<dbReference type="GO" id="GO:0005524">
    <property type="term" value="F:ATP binding"/>
    <property type="evidence" value="ECO:0007669"/>
    <property type="project" value="InterPro"/>
</dbReference>
<dbReference type="Gene3D" id="1.10.510.10">
    <property type="entry name" value="Transferase(Phosphotransferase) domain 1"/>
    <property type="match status" value="1"/>
</dbReference>
<sequence length="345" mass="38772">MPLLQVNTPLAFDAEADLLGSGTVGEVFRVTLGLPNAKPRAPPRVFALKRYFSREGRDDFANERNTLESLAVPAPHAAIVYHLSSWIADTASYMLFPLASGDLHRFLHTEPPPNEITADIAAPLLDRVHGLLDALRFIHDSGVLRLPEYPRPVRRIGFHHDLKPANVLIFQDNAGRTHWKLGDFGSGTARFVPAEFHEELYNRKASTGDPVYSAPEFAVDGRVSSPKDIWSMGAVLLEVLVWARGTSIAEVQRFEAARLEFREETMENAALYWCQSPAGGLPYLNPAVETELDKIALRSTHVRSRHSFFWLLQGLYVECWHLSRRFGLPQLNFANIWRNSSLPLN</sequence>
<dbReference type="PANTHER" id="PTHR24359">
    <property type="entry name" value="SERINE/THREONINE-PROTEIN KINASE SBK1"/>
    <property type="match status" value="1"/>
</dbReference>
<proteinExistence type="predicted"/>
<keyword evidence="3" id="KW-1185">Reference proteome</keyword>
<evidence type="ECO:0000313" key="3">
    <source>
        <dbReference type="Proteomes" id="UP001172159"/>
    </source>
</evidence>
<evidence type="ECO:0000259" key="1">
    <source>
        <dbReference type="PROSITE" id="PS50011"/>
    </source>
</evidence>